<dbReference type="CDD" id="cd00067">
    <property type="entry name" value="GAL4"/>
    <property type="match status" value="1"/>
</dbReference>
<dbReference type="HOGENOM" id="CLU_814283_0_0_1"/>
<keyword evidence="4" id="KW-1185">Reference proteome</keyword>
<gene>
    <name evidence="3" type="ORF">K437DRAFT_171962</name>
</gene>
<reference evidence="3 4" key="1">
    <citation type="submission" date="2014-05" db="EMBL/GenBank/DDBJ databases">
        <title>Draft genome sequence of a rare smut relative, Tilletiaria anomala UBC 951.</title>
        <authorList>
            <consortium name="DOE Joint Genome Institute"/>
            <person name="Toome M."/>
            <person name="Kuo A."/>
            <person name="Henrissat B."/>
            <person name="Lipzen A."/>
            <person name="Tritt A."/>
            <person name="Yoshinaga Y."/>
            <person name="Zane M."/>
            <person name="Barry K."/>
            <person name="Grigoriev I.V."/>
            <person name="Spatafora J.W."/>
            <person name="Aimea M.C."/>
        </authorList>
    </citation>
    <scope>NUCLEOTIDE SEQUENCE [LARGE SCALE GENOMIC DNA]</scope>
    <source>
        <strain evidence="3 4">UBC 951</strain>
    </source>
</reference>
<organism evidence="3 4">
    <name type="scientific">Tilletiaria anomala (strain ATCC 24038 / CBS 436.72 / UBC 951)</name>
    <dbReference type="NCBI Taxonomy" id="1037660"/>
    <lineage>
        <taxon>Eukaryota</taxon>
        <taxon>Fungi</taxon>
        <taxon>Dikarya</taxon>
        <taxon>Basidiomycota</taxon>
        <taxon>Ustilaginomycotina</taxon>
        <taxon>Exobasidiomycetes</taxon>
        <taxon>Georgefischeriales</taxon>
        <taxon>Tilletiariaceae</taxon>
        <taxon>Tilletiaria</taxon>
    </lineage>
</organism>
<dbReference type="STRING" id="1037660.A0A066VJD2"/>
<feature type="domain" description="Zn(2)-C6 fungal-type" evidence="2">
    <location>
        <begin position="154"/>
        <end position="184"/>
    </location>
</feature>
<evidence type="ECO:0000313" key="4">
    <source>
        <dbReference type="Proteomes" id="UP000027361"/>
    </source>
</evidence>
<sequence>MSQPPLISQPPLAHPSVLSHQPPSALSESHRASFSSGSGAGVDAGHMSDPVTHSRLRSMSAAAFPSHAGIYAFQHSAASHSASESVRESSVGSSASVTPAQPQRQRASSNKLIRSGTILDFSPTMGALLPLSRSIGSSGVGTTRRAKFKRSRTGCLVCRKRKVKCSQDGTPCKQCRIGDRACFYEAVPTPRKRSSRLCAGADHAASVDQAVSVGDEELDELDDESCSQVEDVCTTEPGSGLPEQLKGGSGIILGERNAIWNSRGAALTQGAALPPPSSSWKGNHPVASGVPGELFNETSDFDSHHLLSSMNAAEELYQEPLINQAPSRLGDSIRELPDYGR</sequence>
<feature type="compositionally biased region" description="Basic and acidic residues" evidence="1">
    <location>
        <begin position="331"/>
        <end position="341"/>
    </location>
</feature>
<comment type="caution">
    <text evidence="3">The sequence shown here is derived from an EMBL/GenBank/DDBJ whole genome shotgun (WGS) entry which is preliminary data.</text>
</comment>
<feature type="region of interest" description="Disordered" evidence="1">
    <location>
        <begin position="1"/>
        <end position="51"/>
    </location>
</feature>
<feature type="region of interest" description="Disordered" evidence="1">
    <location>
        <begin position="320"/>
        <end position="341"/>
    </location>
</feature>
<dbReference type="Gene3D" id="4.10.240.10">
    <property type="entry name" value="Zn(2)-C6 fungal-type DNA-binding domain"/>
    <property type="match status" value="1"/>
</dbReference>
<feature type="compositionally biased region" description="Polar residues" evidence="1">
    <location>
        <begin position="97"/>
        <end position="111"/>
    </location>
</feature>
<dbReference type="SMART" id="SM00066">
    <property type="entry name" value="GAL4"/>
    <property type="match status" value="1"/>
</dbReference>
<proteinExistence type="predicted"/>
<dbReference type="EMBL" id="JMSN01000078">
    <property type="protein sequence ID" value="KDN41606.1"/>
    <property type="molecule type" value="Genomic_DNA"/>
</dbReference>
<dbReference type="Proteomes" id="UP000027361">
    <property type="component" value="Unassembled WGS sequence"/>
</dbReference>
<dbReference type="GO" id="GO:0000981">
    <property type="term" value="F:DNA-binding transcription factor activity, RNA polymerase II-specific"/>
    <property type="evidence" value="ECO:0007669"/>
    <property type="project" value="InterPro"/>
</dbReference>
<feature type="region of interest" description="Disordered" evidence="1">
    <location>
        <begin position="83"/>
        <end position="111"/>
    </location>
</feature>
<name>A0A066VJD2_TILAU</name>
<dbReference type="Pfam" id="PF00172">
    <property type="entry name" value="Zn_clus"/>
    <property type="match status" value="1"/>
</dbReference>
<dbReference type="GO" id="GO:0008270">
    <property type="term" value="F:zinc ion binding"/>
    <property type="evidence" value="ECO:0007669"/>
    <property type="project" value="InterPro"/>
</dbReference>
<evidence type="ECO:0000313" key="3">
    <source>
        <dbReference type="EMBL" id="KDN41606.1"/>
    </source>
</evidence>
<dbReference type="InterPro" id="IPR036864">
    <property type="entry name" value="Zn2-C6_fun-type_DNA-bd_sf"/>
</dbReference>
<feature type="compositionally biased region" description="Polar residues" evidence="1">
    <location>
        <begin position="18"/>
        <end position="37"/>
    </location>
</feature>
<dbReference type="InParanoid" id="A0A066VJD2"/>
<evidence type="ECO:0000259" key="2">
    <source>
        <dbReference type="PROSITE" id="PS50048"/>
    </source>
</evidence>
<evidence type="ECO:0000256" key="1">
    <source>
        <dbReference type="SAM" id="MobiDB-lite"/>
    </source>
</evidence>
<feature type="compositionally biased region" description="Low complexity" evidence="1">
    <location>
        <begin position="83"/>
        <end position="96"/>
    </location>
</feature>
<dbReference type="OrthoDB" id="5419315at2759"/>
<dbReference type="InterPro" id="IPR001138">
    <property type="entry name" value="Zn2Cys6_DnaBD"/>
</dbReference>
<dbReference type="SUPFAM" id="SSF57701">
    <property type="entry name" value="Zn2/Cys6 DNA-binding domain"/>
    <property type="match status" value="1"/>
</dbReference>
<dbReference type="GeneID" id="25261841"/>
<dbReference type="RefSeq" id="XP_013241774.1">
    <property type="nucleotide sequence ID" value="XM_013386320.1"/>
</dbReference>
<protein>
    <recommendedName>
        <fullName evidence="2">Zn(2)-C6 fungal-type domain-containing protein</fullName>
    </recommendedName>
</protein>
<dbReference type="PROSITE" id="PS50048">
    <property type="entry name" value="ZN2_CY6_FUNGAL_2"/>
    <property type="match status" value="1"/>
</dbReference>
<accession>A0A066VJD2</accession>
<dbReference type="AlphaFoldDB" id="A0A066VJD2"/>
<dbReference type="PROSITE" id="PS00463">
    <property type="entry name" value="ZN2_CY6_FUNGAL_1"/>
    <property type="match status" value="1"/>
</dbReference>